<reference evidence="10 11" key="1">
    <citation type="submission" date="2018-04" db="EMBL/GenBank/DDBJ databases">
        <title>WGS assembly of Panicum hallii var. hallii HAL2.</title>
        <authorList>
            <person name="Lovell J."/>
            <person name="Jenkins J."/>
            <person name="Lowry D."/>
            <person name="Mamidi S."/>
            <person name="Sreedasyam A."/>
            <person name="Weng X."/>
            <person name="Barry K."/>
            <person name="Bonette J."/>
            <person name="Campitelli B."/>
            <person name="Daum C."/>
            <person name="Gordon S."/>
            <person name="Gould B."/>
            <person name="Lipzen A."/>
            <person name="MacQueen A."/>
            <person name="Palacio-Mejia J."/>
            <person name="Plott C."/>
            <person name="Shakirov E."/>
            <person name="Shu S."/>
            <person name="Yoshinaga Y."/>
            <person name="Zane M."/>
            <person name="Rokhsar D."/>
            <person name="Grimwood J."/>
            <person name="Schmutz J."/>
            <person name="Juenger T."/>
        </authorList>
    </citation>
    <scope>NUCLEOTIDE SEQUENCE [LARGE SCALE GENOMIC DNA]</scope>
    <source>
        <strain evidence="11">cv. HAL2</strain>
    </source>
</reference>
<keyword evidence="8" id="KW-0999">Mitochondrion inner membrane</keyword>
<dbReference type="AlphaFoldDB" id="A0A2T7DZX4"/>
<dbReference type="GO" id="GO:0008299">
    <property type="term" value="P:isoprenoid biosynthetic process"/>
    <property type="evidence" value="ECO:0007669"/>
    <property type="project" value="UniProtKB-UniRule"/>
</dbReference>
<comment type="pathway">
    <text evidence="8">Cofactor biosynthesis; ubiquinone biosynthesis.</text>
</comment>
<dbReference type="GO" id="GO:0008412">
    <property type="term" value="F:4-hydroxybenzoate polyprenyltransferase activity"/>
    <property type="evidence" value="ECO:0007669"/>
    <property type="project" value="UniProtKB-EC"/>
</dbReference>
<protein>
    <recommendedName>
        <fullName evidence="8">4-hydroxybenzoate polyprenyltransferase, mitochondrial</fullName>
        <shortName evidence="8">4-HB polyprenyltransferase</shortName>
        <ecNumber evidence="8">2.5.1.39</ecNumber>
    </recommendedName>
    <alternativeName>
        <fullName evidence="8">Para-hydroxybenzoate--polyprenyltransferase</fullName>
        <shortName evidence="8">PHB:PPT</shortName>
        <shortName evidence="8">PHB:polyprenyltransferase</shortName>
    </alternativeName>
</protein>
<organism evidence="10 11">
    <name type="scientific">Panicum hallii var. hallii</name>
    <dbReference type="NCBI Taxonomy" id="1504633"/>
    <lineage>
        <taxon>Eukaryota</taxon>
        <taxon>Viridiplantae</taxon>
        <taxon>Streptophyta</taxon>
        <taxon>Embryophyta</taxon>
        <taxon>Tracheophyta</taxon>
        <taxon>Spermatophyta</taxon>
        <taxon>Magnoliopsida</taxon>
        <taxon>Liliopsida</taxon>
        <taxon>Poales</taxon>
        <taxon>Poaceae</taxon>
        <taxon>PACMAD clade</taxon>
        <taxon>Panicoideae</taxon>
        <taxon>Panicodae</taxon>
        <taxon>Paniceae</taxon>
        <taxon>Panicinae</taxon>
        <taxon>Panicum</taxon>
        <taxon>Panicum sect. Panicum</taxon>
    </lineage>
</organism>
<dbReference type="Gramene" id="PUZ61134">
    <property type="protein sequence ID" value="PUZ61134"/>
    <property type="gene ID" value="GQ55_4G249700"/>
</dbReference>
<feature type="transmembrane region" description="Helical" evidence="8">
    <location>
        <begin position="366"/>
        <end position="384"/>
    </location>
</feature>
<dbReference type="Proteomes" id="UP000244336">
    <property type="component" value="Chromosome 4"/>
</dbReference>
<dbReference type="GO" id="GO:0005743">
    <property type="term" value="C:mitochondrial inner membrane"/>
    <property type="evidence" value="ECO:0007669"/>
    <property type="project" value="UniProtKB-SubCell"/>
</dbReference>
<evidence type="ECO:0000256" key="9">
    <source>
        <dbReference type="SAM" id="MobiDB-lite"/>
    </source>
</evidence>
<dbReference type="FunFam" id="1.20.120.1780:FF:000001">
    <property type="entry name" value="4-hydroxybenzoate octaprenyltransferase"/>
    <property type="match status" value="1"/>
</dbReference>
<dbReference type="STRING" id="1504633.A0A2T7DZX4"/>
<keyword evidence="11" id="KW-1185">Reference proteome</keyword>
<feature type="transmembrane region" description="Helical" evidence="8">
    <location>
        <begin position="209"/>
        <end position="225"/>
    </location>
</feature>
<dbReference type="HAMAP" id="MF_01635">
    <property type="entry name" value="UbiA"/>
    <property type="match status" value="1"/>
</dbReference>
<dbReference type="EC" id="2.5.1.39" evidence="8"/>
<dbReference type="CDD" id="cd13959">
    <property type="entry name" value="PT_UbiA_COQ2"/>
    <property type="match status" value="1"/>
</dbReference>
<evidence type="ECO:0000256" key="6">
    <source>
        <dbReference type="ARBA" id="ARBA00022989"/>
    </source>
</evidence>
<feature type="transmembrane region" description="Helical" evidence="8">
    <location>
        <begin position="308"/>
        <end position="328"/>
    </location>
</feature>
<evidence type="ECO:0000256" key="4">
    <source>
        <dbReference type="ARBA" id="ARBA00022679"/>
    </source>
</evidence>
<comment type="subcellular location">
    <subcellularLocation>
        <location evidence="2">Membrane</location>
        <topology evidence="2">Multi-pass membrane protein</topology>
    </subcellularLocation>
    <subcellularLocation>
        <location evidence="8">Mitochondrion inner membrane</location>
        <topology evidence="8">Multi-pass membrane protein</topology>
        <orientation evidence="8">Matrix side</orientation>
    </subcellularLocation>
</comment>
<dbReference type="UniPathway" id="UPA00232"/>
<evidence type="ECO:0000256" key="2">
    <source>
        <dbReference type="ARBA" id="ARBA00004141"/>
    </source>
</evidence>
<sequence length="385" mass="42608">MAFYRGSALSLQLQHTRILPVSSSVKQSRAFCGNTRDFSKIYRVPASRIREGEATHHGHGIVSAAASSPEPVQQKESPLPGQQHSPVASWVERWLPAAARPYALLARLDKPDAIWLYAWPCFWSIAIAANKAELPDMKMLALFGFGSVILRGAACTVNDLLDRDIDKKVERTKSRPLASGALTPAQGFYFLVFQVLLWLGFLLQLHNRSLIMGASWLVLFFSYPLMKRLIHWVSSSLSILGFTINCGVFLGSAAIKESLDYAVLLPIYFAGICWTLVYDTIYSHQDKKDDFKAGVKSTAITFGDNTKYWLSGFGVACISSLALTGYNAHLAWPYYPFLAAAAGHLAWQVSTVDLPNKSDCHRKFVSNKWFGAFLFGGILCGILAK</sequence>
<feature type="region of interest" description="Disordered" evidence="9">
    <location>
        <begin position="65"/>
        <end position="84"/>
    </location>
</feature>
<keyword evidence="5 8" id="KW-0812">Transmembrane</keyword>
<keyword evidence="8" id="KW-0831">Ubiquinone biosynthesis</keyword>
<dbReference type="EMBL" id="CM009752">
    <property type="protein sequence ID" value="PUZ61134.1"/>
    <property type="molecule type" value="Genomic_DNA"/>
</dbReference>
<dbReference type="OrthoDB" id="652941at2759"/>
<dbReference type="Gene3D" id="1.20.120.1780">
    <property type="entry name" value="UbiA prenyltransferase"/>
    <property type="match status" value="1"/>
</dbReference>
<keyword evidence="7 8" id="KW-0472">Membrane</keyword>
<keyword evidence="8" id="KW-0496">Mitochondrion</keyword>
<evidence type="ECO:0000313" key="10">
    <source>
        <dbReference type="EMBL" id="PUZ61134.1"/>
    </source>
</evidence>
<comment type="function">
    <text evidence="8">Catalyzes the prenylation of para-hydroxybenzoate (PHB) with an all-trans polyprenyl group. Mediates the second step in the final reaction sequence of coenzyme Q (CoQ) biosynthesis, which is the condensation of the polyisoprenoid side chain with PHB, generating the first membrane-bound Q intermediate.</text>
</comment>
<keyword evidence="4 8" id="KW-0808">Transferase</keyword>
<dbReference type="PROSITE" id="PS00943">
    <property type="entry name" value="UBIA"/>
    <property type="match status" value="1"/>
</dbReference>
<feature type="transmembrane region" description="Helical" evidence="8">
    <location>
        <begin position="237"/>
        <end position="255"/>
    </location>
</feature>
<dbReference type="NCBIfam" id="TIGR01474">
    <property type="entry name" value="ubiA_proteo"/>
    <property type="match status" value="1"/>
</dbReference>
<comment type="similarity">
    <text evidence="3 8">Belongs to the UbiA prenyltransferase family.</text>
</comment>
<proteinExistence type="inferred from homology"/>
<keyword evidence="6 8" id="KW-1133">Transmembrane helix</keyword>
<gene>
    <name evidence="10" type="ORF">GQ55_4G249700</name>
</gene>
<name>A0A2T7DZX4_9POAL</name>
<dbReference type="InterPro" id="IPR006370">
    <property type="entry name" value="HB_polyprenyltransferase-like"/>
</dbReference>
<dbReference type="GO" id="GO:0006744">
    <property type="term" value="P:ubiquinone biosynthetic process"/>
    <property type="evidence" value="ECO:0007669"/>
    <property type="project" value="UniProtKB-UniRule"/>
</dbReference>
<evidence type="ECO:0000313" key="11">
    <source>
        <dbReference type="Proteomes" id="UP000244336"/>
    </source>
</evidence>
<comment type="cofactor">
    <cofactor evidence="1 8">
        <name>Mg(2+)</name>
        <dbReference type="ChEBI" id="CHEBI:18420"/>
    </cofactor>
</comment>
<evidence type="ECO:0000256" key="8">
    <source>
        <dbReference type="HAMAP-Rule" id="MF_03189"/>
    </source>
</evidence>
<comment type="catalytic activity">
    <reaction evidence="8">
        <text>an all-trans-polyprenyl diphosphate + 4-hydroxybenzoate = a 4-hydroxy-3-(all-trans-polyprenyl)benzoate + diphosphate</text>
        <dbReference type="Rhea" id="RHEA:44504"/>
        <dbReference type="Rhea" id="RHEA-COMP:9514"/>
        <dbReference type="Rhea" id="RHEA-COMP:9564"/>
        <dbReference type="ChEBI" id="CHEBI:17879"/>
        <dbReference type="ChEBI" id="CHEBI:33019"/>
        <dbReference type="ChEBI" id="CHEBI:58914"/>
        <dbReference type="ChEBI" id="CHEBI:78396"/>
        <dbReference type="EC" id="2.5.1.39"/>
    </reaction>
</comment>
<keyword evidence="8" id="KW-0414">Isoprene biosynthesis</keyword>
<dbReference type="Pfam" id="PF01040">
    <property type="entry name" value="UbiA"/>
    <property type="match status" value="1"/>
</dbReference>
<dbReference type="InterPro" id="IPR039653">
    <property type="entry name" value="Prenyltransferase"/>
</dbReference>
<evidence type="ECO:0000256" key="5">
    <source>
        <dbReference type="ARBA" id="ARBA00022692"/>
    </source>
</evidence>
<feature type="transmembrane region" description="Helical" evidence="8">
    <location>
        <begin position="182"/>
        <end position="203"/>
    </location>
</feature>
<feature type="transmembrane region" description="Helical" evidence="8">
    <location>
        <begin position="261"/>
        <end position="282"/>
    </location>
</feature>
<dbReference type="PANTHER" id="PTHR11048:SF28">
    <property type="entry name" value="4-HYDROXYBENZOATE POLYPRENYLTRANSFERASE, MITOCHONDRIAL"/>
    <property type="match status" value="1"/>
</dbReference>
<accession>A0A2T7DZX4</accession>
<evidence type="ECO:0000256" key="7">
    <source>
        <dbReference type="ARBA" id="ARBA00023136"/>
    </source>
</evidence>
<evidence type="ECO:0000256" key="3">
    <source>
        <dbReference type="ARBA" id="ARBA00005985"/>
    </source>
</evidence>
<feature type="compositionally biased region" description="Polar residues" evidence="9">
    <location>
        <begin position="70"/>
        <end position="84"/>
    </location>
</feature>
<dbReference type="InterPro" id="IPR000537">
    <property type="entry name" value="UbiA_prenyltransferase"/>
</dbReference>
<dbReference type="PANTHER" id="PTHR11048">
    <property type="entry name" value="PRENYLTRANSFERASES"/>
    <property type="match status" value="1"/>
</dbReference>
<dbReference type="InterPro" id="IPR030470">
    <property type="entry name" value="UbiA_prenylTrfase_CS"/>
</dbReference>
<evidence type="ECO:0000256" key="1">
    <source>
        <dbReference type="ARBA" id="ARBA00001946"/>
    </source>
</evidence>